<evidence type="ECO:0000313" key="1">
    <source>
        <dbReference type="EMBL" id="KAI9909922.1"/>
    </source>
</evidence>
<dbReference type="Proteomes" id="UP001163321">
    <property type="component" value="Chromosome 6"/>
</dbReference>
<keyword evidence="2" id="KW-1185">Reference proteome</keyword>
<comment type="caution">
    <text evidence="1">The sequence shown here is derived from an EMBL/GenBank/DDBJ whole genome shotgun (WGS) entry which is preliminary data.</text>
</comment>
<organism evidence="1 2">
    <name type="scientific">Peronosclerospora sorghi</name>
    <dbReference type="NCBI Taxonomy" id="230839"/>
    <lineage>
        <taxon>Eukaryota</taxon>
        <taxon>Sar</taxon>
        <taxon>Stramenopiles</taxon>
        <taxon>Oomycota</taxon>
        <taxon>Peronosporomycetes</taxon>
        <taxon>Peronosporales</taxon>
        <taxon>Peronosporaceae</taxon>
        <taxon>Peronosclerospora</taxon>
    </lineage>
</organism>
<protein>
    <submittedName>
        <fullName evidence="1">Uncharacterized protein</fullName>
    </submittedName>
</protein>
<gene>
    <name evidence="1" type="ORF">PsorP6_010192</name>
</gene>
<sequence>MKRLFCPKCGNSKMERVSYSLDRDGRMTFYTRANRPSKLAGTNFSLPKPKGGRNGDLLLRKDQILVASAQKVVQRAFGENVAHDLGVKADMHNCWLRAHEPQRTRGSRASRKEEAQVDNRLK</sequence>
<accession>A0ACC0VTV2</accession>
<reference evidence="1 2" key="1">
    <citation type="journal article" date="2022" name="bioRxiv">
        <title>The genome of the oomycete Peronosclerospora sorghi, a cosmopolitan pathogen of maize and sorghum, is inflated with dispersed pseudogenes.</title>
        <authorList>
            <person name="Fletcher K."/>
            <person name="Martin F."/>
            <person name="Isakeit T."/>
            <person name="Cavanaugh K."/>
            <person name="Magill C."/>
            <person name="Michelmore R."/>
        </authorList>
    </citation>
    <scope>NUCLEOTIDE SEQUENCE [LARGE SCALE GENOMIC DNA]</scope>
    <source>
        <strain evidence="1">P6</strain>
    </source>
</reference>
<evidence type="ECO:0000313" key="2">
    <source>
        <dbReference type="Proteomes" id="UP001163321"/>
    </source>
</evidence>
<name>A0ACC0VTV2_9STRA</name>
<proteinExistence type="predicted"/>
<dbReference type="EMBL" id="CM047585">
    <property type="protein sequence ID" value="KAI9909922.1"/>
    <property type="molecule type" value="Genomic_DNA"/>
</dbReference>